<dbReference type="PANTHER" id="PTHR31212">
    <property type="entry name" value="ALPHA-KETOGLUTARATE-DEPENDENT DIOXYGENASE ALKB HOMOLOG 3"/>
    <property type="match status" value="1"/>
</dbReference>
<dbReference type="RefSeq" id="WP_173174315.1">
    <property type="nucleotide sequence ID" value="NZ_AP023189.1"/>
</dbReference>
<dbReference type="InterPro" id="IPR037151">
    <property type="entry name" value="AlkB-like_sf"/>
</dbReference>
<evidence type="ECO:0000259" key="1">
    <source>
        <dbReference type="PROSITE" id="PS51471"/>
    </source>
</evidence>
<dbReference type="AlphaFoldDB" id="A0A6J4E476"/>
<organism evidence="2 4">
    <name type="scientific">Pseudomonas tohonis</name>
    <dbReference type="NCBI Taxonomy" id="2725477"/>
    <lineage>
        <taxon>Bacteria</taxon>
        <taxon>Pseudomonadati</taxon>
        <taxon>Pseudomonadota</taxon>
        <taxon>Gammaproteobacteria</taxon>
        <taxon>Pseudomonadales</taxon>
        <taxon>Pseudomonadaceae</taxon>
        <taxon>Pseudomonas</taxon>
    </lineage>
</organism>
<dbReference type="GO" id="GO:0006307">
    <property type="term" value="P:DNA alkylation repair"/>
    <property type="evidence" value="ECO:0007669"/>
    <property type="project" value="InterPro"/>
</dbReference>
<name>A0A6J4E476_9PSED</name>
<evidence type="ECO:0000313" key="3">
    <source>
        <dbReference type="EMBL" id="GJN52232.1"/>
    </source>
</evidence>
<dbReference type="PANTHER" id="PTHR31212:SF4">
    <property type="entry name" value="ALPHA-KETOGLUTARATE-DEPENDENT DIOXYGENASE ALKB HOMOLOG 3"/>
    <property type="match status" value="1"/>
</dbReference>
<accession>A0A6J4E476</accession>
<dbReference type="KEGG" id="ptw:TUM18999_26010"/>
<dbReference type="Proteomes" id="UP001054892">
    <property type="component" value="Unassembled WGS sequence"/>
</dbReference>
<dbReference type="EMBL" id="AP023189">
    <property type="protein sequence ID" value="BCG24410.1"/>
    <property type="molecule type" value="Genomic_DNA"/>
</dbReference>
<reference evidence="2 4" key="1">
    <citation type="submission" date="2020-05" db="EMBL/GenBank/DDBJ databases">
        <title>Characterization of novel class B3 metallo-beta-lactamase from novel Pseudomonas species.</title>
        <authorList>
            <person name="Yamada K."/>
            <person name="Aoki K."/>
            <person name="Ishii Y."/>
        </authorList>
    </citation>
    <scope>NUCLEOTIDE SEQUENCE [LARGE SCALE GENOMIC DNA]</scope>
    <source>
        <strain evidence="2 4">TUM18999</strain>
        <strain evidence="3 5">TUM20286</strain>
    </source>
</reference>
<gene>
    <name evidence="2" type="primary">alkB</name>
    <name evidence="2" type="ORF">TUM18999_26010</name>
    <name evidence="3" type="ORF">TUM20286_19840</name>
</gene>
<evidence type="ECO:0000313" key="4">
    <source>
        <dbReference type="Proteomes" id="UP000509383"/>
    </source>
</evidence>
<dbReference type="Pfam" id="PF13532">
    <property type="entry name" value="2OG-FeII_Oxy_2"/>
    <property type="match status" value="1"/>
</dbReference>
<protein>
    <submittedName>
        <fullName evidence="2">Alkylated DNA repair protein</fullName>
    </submittedName>
</protein>
<dbReference type="InterPro" id="IPR032854">
    <property type="entry name" value="ALKBH3"/>
</dbReference>
<feature type="domain" description="Fe2OG dioxygenase" evidence="1">
    <location>
        <begin position="76"/>
        <end position="173"/>
    </location>
</feature>
<evidence type="ECO:0000313" key="5">
    <source>
        <dbReference type="Proteomes" id="UP001054892"/>
    </source>
</evidence>
<proteinExistence type="predicted"/>
<sequence length="174" mass="19633">MHDTPDLSFDPCFLDAPDELFQHLVASVEWDTRMRARRTASFGVAYNYSQIDYPATSLPDALQALCERLHRRLGFLPNNCLLNLYEDGQSSMGFHSDDCSELAADTGVAILSLGSARPIHFRSKADRQREVTWELSPGSLLYMDQAVQAHWLHAIPRVASAGPRISLTFRRILR</sequence>
<dbReference type="InterPro" id="IPR027450">
    <property type="entry name" value="AlkB-like"/>
</dbReference>
<dbReference type="GO" id="GO:0051213">
    <property type="term" value="F:dioxygenase activity"/>
    <property type="evidence" value="ECO:0007669"/>
    <property type="project" value="InterPro"/>
</dbReference>
<dbReference type="Proteomes" id="UP000509383">
    <property type="component" value="Chromosome"/>
</dbReference>
<evidence type="ECO:0000313" key="2">
    <source>
        <dbReference type="EMBL" id="BCG24410.1"/>
    </source>
</evidence>
<dbReference type="InterPro" id="IPR005123">
    <property type="entry name" value="Oxoglu/Fe-dep_dioxygenase_dom"/>
</dbReference>
<dbReference type="Gene3D" id="2.60.120.590">
    <property type="entry name" value="Alpha-ketoglutarate-dependent dioxygenase AlkB-like"/>
    <property type="match status" value="1"/>
</dbReference>
<dbReference type="EMBL" id="BQKM01000003">
    <property type="protein sequence ID" value="GJN52232.1"/>
    <property type="molecule type" value="Genomic_DNA"/>
</dbReference>
<dbReference type="PROSITE" id="PS51471">
    <property type="entry name" value="FE2OG_OXY"/>
    <property type="match status" value="1"/>
</dbReference>
<dbReference type="SUPFAM" id="SSF51197">
    <property type="entry name" value="Clavaminate synthase-like"/>
    <property type="match status" value="1"/>
</dbReference>
<keyword evidence="5" id="KW-1185">Reference proteome</keyword>